<proteinExistence type="predicted"/>
<protein>
    <submittedName>
        <fullName evidence="2">Uncharacterized protein</fullName>
    </submittedName>
</protein>
<accession>A0A2P2KJ12</accession>
<dbReference type="AlphaFoldDB" id="A0A2P2KJ12"/>
<sequence>MQLEQELEKARQQGLYIGGGLDAGHLEFTGFINSGLLVKNLTLCFFYWFLS</sequence>
<keyword evidence="1" id="KW-0812">Transmembrane</keyword>
<dbReference type="EMBL" id="GGEC01025204">
    <property type="protein sequence ID" value="MBX05688.1"/>
    <property type="molecule type" value="Transcribed_RNA"/>
</dbReference>
<feature type="transmembrane region" description="Helical" evidence="1">
    <location>
        <begin position="31"/>
        <end position="50"/>
    </location>
</feature>
<organism evidence="2">
    <name type="scientific">Rhizophora mucronata</name>
    <name type="common">Asiatic mangrove</name>
    <dbReference type="NCBI Taxonomy" id="61149"/>
    <lineage>
        <taxon>Eukaryota</taxon>
        <taxon>Viridiplantae</taxon>
        <taxon>Streptophyta</taxon>
        <taxon>Embryophyta</taxon>
        <taxon>Tracheophyta</taxon>
        <taxon>Spermatophyta</taxon>
        <taxon>Magnoliopsida</taxon>
        <taxon>eudicotyledons</taxon>
        <taxon>Gunneridae</taxon>
        <taxon>Pentapetalae</taxon>
        <taxon>rosids</taxon>
        <taxon>fabids</taxon>
        <taxon>Malpighiales</taxon>
        <taxon>Rhizophoraceae</taxon>
        <taxon>Rhizophora</taxon>
    </lineage>
</organism>
<reference evidence="2" key="1">
    <citation type="submission" date="2018-02" db="EMBL/GenBank/DDBJ databases">
        <title>Rhizophora mucronata_Transcriptome.</title>
        <authorList>
            <person name="Meera S.P."/>
            <person name="Sreeshan A."/>
            <person name="Augustine A."/>
        </authorList>
    </citation>
    <scope>NUCLEOTIDE SEQUENCE</scope>
    <source>
        <tissue evidence="2">Leaf</tissue>
    </source>
</reference>
<evidence type="ECO:0000256" key="1">
    <source>
        <dbReference type="SAM" id="Phobius"/>
    </source>
</evidence>
<keyword evidence="1" id="KW-1133">Transmembrane helix</keyword>
<keyword evidence="1" id="KW-0472">Membrane</keyword>
<name>A0A2P2KJ12_RHIMU</name>
<evidence type="ECO:0000313" key="2">
    <source>
        <dbReference type="EMBL" id="MBX05688.1"/>
    </source>
</evidence>